<dbReference type="AlphaFoldDB" id="A0A813E897"/>
<protein>
    <submittedName>
        <fullName evidence="1">Uncharacterized protein</fullName>
    </submittedName>
</protein>
<name>A0A813E897_POLGL</name>
<gene>
    <name evidence="1" type="ORF">PGLA1383_LOCUS12393</name>
</gene>
<feature type="non-terminal residue" evidence="1">
    <location>
        <position position="1"/>
    </location>
</feature>
<accession>A0A813E897</accession>
<keyword evidence="2" id="KW-1185">Reference proteome</keyword>
<evidence type="ECO:0000313" key="1">
    <source>
        <dbReference type="EMBL" id="CAE8593806.1"/>
    </source>
</evidence>
<evidence type="ECO:0000313" key="2">
    <source>
        <dbReference type="Proteomes" id="UP000654075"/>
    </source>
</evidence>
<proteinExistence type="predicted"/>
<sequence length="286" mass="30733">YITNYKVYVVCPDALILLGTVILGSSRLNVAFNTPLNNCTEIVVVAANAAGDSLLNTTVEIEDKTVQSCPSDISHRFASSRWRVAVGGAVSSAWRLRAVRFFEDSLCSVAIEAVPQNWPQRPRLARGKPFSEPPEPRHLDELFGAGAGKTAGAAWENGTVTQPVRPYWSSGGPCPESLNASVAVTGLEAPLCAVGFTWGSDTAIGSQRQAFGSTGKLEDAPKRVHCVEVEQSEVAGEYATVLSLQWYDDQRSEFRTLLRRQVSSGGLSRMAYQPVLAAECGAVVGR</sequence>
<organism evidence="1 2">
    <name type="scientific">Polarella glacialis</name>
    <name type="common">Dinoflagellate</name>
    <dbReference type="NCBI Taxonomy" id="89957"/>
    <lineage>
        <taxon>Eukaryota</taxon>
        <taxon>Sar</taxon>
        <taxon>Alveolata</taxon>
        <taxon>Dinophyceae</taxon>
        <taxon>Suessiales</taxon>
        <taxon>Suessiaceae</taxon>
        <taxon>Polarella</taxon>
    </lineage>
</organism>
<dbReference type="Proteomes" id="UP000654075">
    <property type="component" value="Unassembled WGS sequence"/>
</dbReference>
<reference evidence="1" key="1">
    <citation type="submission" date="2021-02" db="EMBL/GenBank/DDBJ databases">
        <authorList>
            <person name="Dougan E. K."/>
            <person name="Rhodes N."/>
            <person name="Thang M."/>
            <person name="Chan C."/>
        </authorList>
    </citation>
    <scope>NUCLEOTIDE SEQUENCE</scope>
</reference>
<comment type="caution">
    <text evidence="1">The sequence shown here is derived from an EMBL/GenBank/DDBJ whole genome shotgun (WGS) entry which is preliminary data.</text>
</comment>
<dbReference type="EMBL" id="CAJNNV010006588">
    <property type="protein sequence ID" value="CAE8593806.1"/>
    <property type="molecule type" value="Genomic_DNA"/>
</dbReference>